<dbReference type="InterPro" id="IPR020895">
    <property type="entry name" value="Frataxin_CS"/>
</dbReference>
<dbReference type="NCBIfam" id="TIGR03421">
    <property type="entry name" value="FeS_CyaY"/>
    <property type="match status" value="1"/>
</dbReference>
<reference evidence="5 6" key="1">
    <citation type="submission" date="2020-08" db="EMBL/GenBank/DDBJ databases">
        <title>Genomic Encyclopedia of Type Strains, Phase IV (KMG-IV): sequencing the most valuable type-strain genomes for metagenomic binning, comparative biology and taxonomic classification.</title>
        <authorList>
            <person name="Goeker M."/>
        </authorList>
    </citation>
    <scope>NUCLEOTIDE SEQUENCE [LARGE SCALE GENOMIC DNA]</scope>
    <source>
        <strain evidence="5 6">DSM 27165</strain>
    </source>
</reference>
<evidence type="ECO:0000256" key="3">
    <source>
        <dbReference type="ARBA" id="ARBA00023004"/>
    </source>
</evidence>
<dbReference type="PANTHER" id="PTHR16821">
    <property type="entry name" value="FRATAXIN"/>
    <property type="match status" value="1"/>
</dbReference>
<dbReference type="AlphaFoldDB" id="A0A840MQ81"/>
<dbReference type="GO" id="GO:0005737">
    <property type="term" value="C:cytoplasm"/>
    <property type="evidence" value="ECO:0007669"/>
    <property type="project" value="UniProtKB-ARBA"/>
</dbReference>
<dbReference type="Gene3D" id="3.30.920.10">
    <property type="entry name" value="Frataxin/CyaY"/>
    <property type="match status" value="1"/>
</dbReference>
<keyword evidence="2 4" id="KW-0479">Metal-binding</keyword>
<comment type="function">
    <text evidence="4">Involved in iron-sulfur (Fe-S) cluster assembly. May act as a regulator of Fe-S biogenesis.</text>
</comment>
<evidence type="ECO:0000313" key="6">
    <source>
        <dbReference type="Proteomes" id="UP000575898"/>
    </source>
</evidence>
<dbReference type="InterPro" id="IPR036524">
    <property type="entry name" value="Frataxin/CyaY_sf"/>
</dbReference>
<dbReference type="InterPro" id="IPR047584">
    <property type="entry name" value="CyaY"/>
</dbReference>
<dbReference type="PROSITE" id="PS01344">
    <property type="entry name" value="FRATAXIN_1"/>
    <property type="match status" value="1"/>
</dbReference>
<evidence type="ECO:0000313" key="5">
    <source>
        <dbReference type="EMBL" id="MBB5018333.1"/>
    </source>
</evidence>
<dbReference type="InterPro" id="IPR002908">
    <property type="entry name" value="Frataxin/CyaY"/>
</dbReference>
<dbReference type="PANTHER" id="PTHR16821:SF2">
    <property type="entry name" value="FRATAXIN, MITOCHONDRIAL"/>
    <property type="match status" value="1"/>
</dbReference>
<dbReference type="PROSITE" id="PS50810">
    <property type="entry name" value="FRATAXIN_2"/>
    <property type="match status" value="1"/>
</dbReference>
<accession>A0A840MQ81</accession>
<comment type="caution">
    <text evidence="5">The sequence shown here is derived from an EMBL/GenBank/DDBJ whole genome shotgun (WGS) entry which is preliminary data.</text>
</comment>
<sequence length="103" mass="11692">MDESDFLDAAEAVFNRIETAIDASGLDIECNLNESVMELEFDDGTKIIVNRHTPNRELWIAARSGGFHYAWRDDAWRNTRDGSEFFASLARLVSDQAGDVFQF</sequence>
<proteinExistence type="inferred from homology"/>
<dbReference type="RefSeq" id="WP_184037457.1">
    <property type="nucleotide sequence ID" value="NZ_JACHHY010000008.1"/>
</dbReference>
<name>A0A840MQ81_9PROT</name>
<dbReference type="GO" id="GO:0016226">
    <property type="term" value="P:iron-sulfur cluster assembly"/>
    <property type="evidence" value="ECO:0007669"/>
    <property type="project" value="UniProtKB-UniRule"/>
</dbReference>
<keyword evidence="3 4" id="KW-0408">Iron</keyword>
<gene>
    <name evidence="4" type="primary">cyaY</name>
    <name evidence="5" type="ORF">HNQ59_001621</name>
</gene>
<evidence type="ECO:0000256" key="2">
    <source>
        <dbReference type="ARBA" id="ARBA00022723"/>
    </source>
</evidence>
<dbReference type="Proteomes" id="UP000575898">
    <property type="component" value="Unassembled WGS sequence"/>
</dbReference>
<dbReference type="Pfam" id="PF01491">
    <property type="entry name" value="Frataxin_Cyay"/>
    <property type="match status" value="1"/>
</dbReference>
<comment type="similarity">
    <text evidence="1 4">Belongs to the frataxin family.</text>
</comment>
<dbReference type="SMART" id="SM01219">
    <property type="entry name" value="Frataxin_Cyay"/>
    <property type="match status" value="1"/>
</dbReference>
<dbReference type="EMBL" id="JACHHY010000008">
    <property type="protein sequence ID" value="MBB5018333.1"/>
    <property type="molecule type" value="Genomic_DNA"/>
</dbReference>
<protein>
    <recommendedName>
        <fullName evidence="4">Iron-sulfur cluster assembly protein CyaY</fullName>
    </recommendedName>
</protein>
<evidence type="ECO:0000256" key="1">
    <source>
        <dbReference type="ARBA" id="ARBA00008183"/>
    </source>
</evidence>
<keyword evidence="6" id="KW-1185">Reference proteome</keyword>
<dbReference type="GO" id="GO:0008199">
    <property type="term" value="F:ferric iron binding"/>
    <property type="evidence" value="ECO:0007669"/>
    <property type="project" value="InterPro"/>
</dbReference>
<dbReference type="SUPFAM" id="SSF55387">
    <property type="entry name" value="Frataxin/Nqo15-like"/>
    <property type="match status" value="1"/>
</dbReference>
<evidence type="ECO:0000256" key="4">
    <source>
        <dbReference type="HAMAP-Rule" id="MF_00142"/>
    </source>
</evidence>
<dbReference type="HAMAP" id="MF_00142">
    <property type="entry name" value="CyaY"/>
    <property type="match status" value="1"/>
</dbReference>
<organism evidence="5 6">
    <name type="scientific">Chitinivorax tropicus</name>
    <dbReference type="NCBI Taxonomy" id="714531"/>
    <lineage>
        <taxon>Bacteria</taxon>
        <taxon>Pseudomonadati</taxon>
        <taxon>Pseudomonadota</taxon>
        <taxon>Betaproteobacteria</taxon>
        <taxon>Chitinivorax</taxon>
    </lineage>
</organism>